<dbReference type="Gene3D" id="1.25.40.10">
    <property type="entry name" value="Tetratricopeptide repeat domain"/>
    <property type="match status" value="1"/>
</dbReference>
<dbReference type="OrthoDB" id="7593450at2"/>
<dbReference type="RefSeq" id="WP_101499654.1">
    <property type="nucleotide sequence ID" value="NZ_CP025583.1"/>
</dbReference>
<dbReference type="SUPFAM" id="SSF48452">
    <property type="entry name" value="TPR-like"/>
    <property type="match status" value="1"/>
</dbReference>
<protein>
    <submittedName>
        <fullName evidence="1">DUF924 domain-containing protein</fullName>
    </submittedName>
</protein>
<dbReference type="Gene3D" id="1.20.58.320">
    <property type="entry name" value="TPR-like"/>
    <property type="match status" value="1"/>
</dbReference>
<dbReference type="AlphaFoldDB" id="A0A2K9MF88"/>
<dbReference type="EMBL" id="CP025583">
    <property type="protein sequence ID" value="AUM74308.1"/>
    <property type="molecule type" value="Genomic_DNA"/>
</dbReference>
<sequence>MTPQDVIGFWVDEVGEQHWYQGSVALDDKIRDRFLDAWQRASELTAEWSDSPDGALASILLTDQFPRNMFRDDSRSFATDMLARKLAQSAIDAGHDMKLDPLLRQFVYVPFMHSEELGDQNHCVALFKERLPEAESNLRHAKMHRDVIQTFGRFPWRNEALGRETRPNERAFLDAGGYGAMVQGKLSLDGAH</sequence>
<dbReference type="Proteomes" id="UP000234882">
    <property type="component" value="Chromosome"/>
</dbReference>
<dbReference type="InterPro" id="IPR010323">
    <property type="entry name" value="DUF924"/>
</dbReference>
<keyword evidence="2" id="KW-1185">Reference proteome</keyword>
<name>A0A2K9MF88_9RHOB</name>
<evidence type="ECO:0000313" key="2">
    <source>
        <dbReference type="Proteomes" id="UP000234882"/>
    </source>
</evidence>
<evidence type="ECO:0000313" key="1">
    <source>
        <dbReference type="EMBL" id="AUM74308.1"/>
    </source>
</evidence>
<reference evidence="2" key="1">
    <citation type="submission" date="2017-12" db="EMBL/GenBank/DDBJ databases">
        <title>Genomic analysis of Paracoccus sp. CBA4604.</title>
        <authorList>
            <person name="Roh S.W."/>
            <person name="Kim J.Y."/>
            <person name="Kim J.S."/>
        </authorList>
    </citation>
    <scope>NUCLEOTIDE SEQUENCE [LARGE SCALE GENOMIC DNA]</scope>
    <source>
        <strain evidence="2">CBA4604</strain>
    </source>
</reference>
<dbReference type="InterPro" id="IPR011990">
    <property type="entry name" value="TPR-like_helical_dom_sf"/>
</dbReference>
<accession>A0A2K9MF88</accession>
<dbReference type="Pfam" id="PF06041">
    <property type="entry name" value="DUF924"/>
    <property type="match status" value="1"/>
</dbReference>
<gene>
    <name evidence="1" type="ORF">CYR75_08525</name>
</gene>
<dbReference type="KEGG" id="paru:CYR75_08525"/>
<organism evidence="1 2">
    <name type="scientific">Paracoccus jeotgali</name>
    <dbReference type="NCBI Taxonomy" id="2065379"/>
    <lineage>
        <taxon>Bacteria</taxon>
        <taxon>Pseudomonadati</taxon>
        <taxon>Pseudomonadota</taxon>
        <taxon>Alphaproteobacteria</taxon>
        <taxon>Rhodobacterales</taxon>
        <taxon>Paracoccaceae</taxon>
        <taxon>Paracoccus</taxon>
    </lineage>
</organism>
<proteinExistence type="predicted"/>